<evidence type="ECO:0000313" key="9">
    <source>
        <dbReference type="Proteomes" id="UP000640583"/>
    </source>
</evidence>
<dbReference type="Proteomes" id="UP000640583">
    <property type="component" value="Unassembled WGS sequence"/>
</dbReference>
<reference evidence="8" key="1">
    <citation type="submission" date="2020-10" db="EMBL/GenBank/DDBJ databases">
        <title>Paenihalocynthiibacter styelae gen. nov., sp. nov., isolated from stalked sea squirt Styela clava.</title>
        <authorList>
            <person name="Kim Y.-O."/>
            <person name="Yoon J.-H."/>
        </authorList>
    </citation>
    <scope>NUCLEOTIDE SEQUENCE</scope>
    <source>
        <strain evidence="8">MYP1-1</strain>
    </source>
</reference>
<proteinExistence type="predicted"/>
<feature type="domain" description="AlgX/AlgJ SGNH hydrolase-like" evidence="7">
    <location>
        <begin position="103"/>
        <end position="353"/>
    </location>
</feature>
<keyword evidence="3" id="KW-0808">Transferase</keyword>
<name>A0A8J7LLF6_9RHOB</name>
<gene>
    <name evidence="8" type="ORF">H1D41_12855</name>
</gene>
<keyword evidence="5" id="KW-0574">Periplasm</keyword>
<dbReference type="GO" id="GO:0042121">
    <property type="term" value="P:alginic acid biosynthetic process"/>
    <property type="evidence" value="ECO:0007669"/>
    <property type="project" value="UniProtKB-UniPathway"/>
</dbReference>
<sequence length="362" mass="40236">MRNGDDGPHIFPIPLLSVLGDVIMHNLKAPQISTTAIAALTIGVGAMGLARTDLRLYDRTPWAGQYQRAVENKFTENLPLRSRAIHVWNAFGYGILGQTGTQVVSGKDGWLFTAEEFVLPEAFDFEAELLEVSYHLNQYDIRLIPVIVPDKSRIYSDKLDHDRMIGLEARYAALQAILRRHGLTAIDLRAVLIAGRESGETFMITDTHWSPHGARLSAQEIARKLEMTGRVVFETTTSTSKPFEGDLLTLIDTGPFRSMTGPTIERIRPSVTVSTAGASAMFGNAEVPVALVGTSFSARQEFNFPGFLRQELGLDLISYAEEGNGPFSPMRRFLDTLVTAETFPEVVIWEIPERYINMEDMT</sequence>
<evidence type="ECO:0000256" key="4">
    <source>
        <dbReference type="ARBA" id="ARBA00022729"/>
    </source>
</evidence>
<evidence type="ECO:0000256" key="1">
    <source>
        <dbReference type="ARBA" id="ARBA00004418"/>
    </source>
</evidence>
<accession>A0A8J7LLF6</accession>
<protein>
    <recommendedName>
        <fullName evidence="7">AlgX/AlgJ SGNH hydrolase-like domain-containing protein</fullName>
    </recommendedName>
</protein>
<evidence type="ECO:0000256" key="6">
    <source>
        <dbReference type="ARBA" id="ARBA00022841"/>
    </source>
</evidence>
<evidence type="ECO:0000256" key="5">
    <source>
        <dbReference type="ARBA" id="ARBA00022764"/>
    </source>
</evidence>
<keyword evidence="4" id="KW-0732">Signal</keyword>
<evidence type="ECO:0000256" key="2">
    <source>
        <dbReference type="ARBA" id="ARBA00005182"/>
    </source>
</evidence>
<dbReference type="RefSeq" id="WP_228849288.1">
    <property type="nucleotide sequence ID" value="NZ_JADCKQ010000009.1"/>
</dbReference>
<dbReference type="EMBL" id="JADCKQ010000009">
    <property type="protein sequence ID" value="MBI1494529.1"/>
    <property type="molecule type" value="Genomic_DNA"/>
</dbReference>
<dbReference type="GO" id="GO:0016740">
    <property type="term" value="F:transferase activity"/>
    <property type="evidence" value="ECO:0007669"/>
    <property type="project" value="UniProtKB-KW"/>
</dbReference>
<evidence type="ECO:0000313" key="8">
    <source>
        <dbReference type="EMBL" id="MBI1494529.1"/>
    </source>
</evidence>
<comment type="subcellular location">
    <subcellularLocation>
        <location evidence="1">Periplasm</location>
    </subcellularLocation>
</comment>
<dbReference type="Pfam" id="PF16822">
    <property type="entry name" value="ALGX"/>
    <property type="match status" value="1"/>
</dbReference>
<keyword evidence="9" id="KW-1185">Reference proteome</keyword>
<dbReference type="GO" id="GO:0042597">
    <property type="term" value="C:periplasmic space"/>
    <property type="evidence" value="ECO:0007669"/>
    <property type="project" value="UniProtKB-SubCell"/>
</dbReference>
<keyword evidence="6" id="KW-0016">Alginate biosynthesis</keyword>
<dbReference type="InterPro" id="IPR031811">
    <property type="entry name" value="ALGX/ALGJ_SGNH-like"/>
</dbReference>
<dbReference type="AlphaFoldDB" id="A0A8J7LLF6"/>
<evidence type="ECO:0000259" key="7">
    <source>
        <dbReference type="Pfam" id="PF16822"/>
    </source>
</evidence>
<dbReference type="UniPathway" id="UPA00286"/>
<comment type="pathway">
    <text evidence="2">Glycan biosynthesis; alginate biosynthesis.</text>
</comment>
<organism evidence="8 9">
    <name type="scientific">Halocynthiibacter styelae</name>
    <dbReference type="NCBI Taxonomy" id="2761955"/>
    <lineage>
        <taxon>Bacteria</taxon>
        <taxon>Pseudomonadati</taxon>
        <taxon>Pseudomonadota</taxon>
        <taxon>Alphaproteobacteria</taxon>
        <taxon>Rhodobacterales</taxon>
        <taxon>Paracoccaceae</taxon>
        <taxon>Halocynthiibacter</taxon>
    </lineage>
</organism>
<evidence type="ECO:0000256" key="3">
    <source>
        <dbReference type="ARBA" id="ARBA00022679"/>
    </source>
</evidence>
<comment type="caution">
    <text evidence="8">The sequence shown here is derived from an EMBL/GenBank/DDBJ whole genome shotgun (WGS) entry which is preliminary data.</text>
</comment>